<dbReference type="GO" id="GO:0046872">
    <property type="term" value="F:metal ion binding"/>
    <property type="evidence" value="ECO:0007669"/>
    <property type="project" value="UniProtKB-KW"/>
</dbReference>
<keyword evidence="10" id="KW-0809">Transit peptide</keyword>
<feature type="domain" description="Endonuclease/exonuclease/phosphatase" evidence="14">
    <location>
        <begin position="316"/>
        <end position="591"/>
    </location>
</feature>
<evidence type="ECO:0000313" key="17">
    <source>
        <dbReference type="Proteomes" id="UP000183832"/>
    </source>
</evidence>
<dbReference type="GO" id="GO:0000288">
    <property type="term" value="P:nuclear-transcribed mRNA catabolic process, deadenylation-dependent decay"/>
    <property type="evidence" value="ECO:0007669"/>
    <property type="project" value="TreeGrafter"/>
</dbReference>
<dbReference type="InterPro" id="IPR036691">
    <property type="entry name" value="Endo/exonu/phosph_ase_sf"/>
</dbReference>
<proteinExistence type="predicted"/>
<keyword evidence="5" id="KW-0540">Nuclease</keyword>
<dbReference type="InterPro" id="IPR048821">
    <property type="entry name" value="PDE12-like_N"/>
</dbReference>
<reference evidence="16 17" key="1">
    <citation type="submission" date="2015-04" db="EMBL/GenBank/DDBJ databases">
        <authorList>
            <person name="Syromyatnikov M.Y."/>
            <person name="Popov V.N."/>
        </authorList>
    </citation>
    <scope>NUCLEOTIDE SEQUENCE [LARGE SCALE GENOMIC DNA]</scope>
</reference>
<evidence type="ECO:0000256" key="6">
    <source>
        <dbReference type="ARBA" id="ARBA00022723"/>
    </source>
</evidence>
<gene>
    <name evidence="16" type="primary">putative 2'</name>
    <name evidence="16" type="ORF">CLUMA_CG001405</name>
</gene>
<keyword evidence="17" id="KW-1185">Reference proteome</keyword>
<dbReference type="InterPro" id="IPR050410">
    <property type="entry name" value="CCR4/nocturin_mRNA_transcr"/>
</dbReference>
<evidence type="ECO:0000256" key="3">
    <source>
        <dbReference type="ARBA" id="ARBA00022553"/>
    </source>
</evidence>
<evidence type="ECO:0000256" key="12">
    <source>
        <dbReference type="ARBA" id="ARBA00072755"/>
    </source>
</evidence>
<dbReference type="Proteomes" id="UP000183832">
    <property type="component" value="Unassembled WGS sequence"/>
</dbReference>
<comment type="subcellular location">
    <subcellularLocation>
        <location evidence="2">Mitochondrion matrix</location>
    </subcellularLocation>
</comment>
<dbReference type="Gene3D" id="3.60.10.10">
    <property type="entry name" value="Endonuclease/exonuclease/phosphatase"/>
    <property type="match status" value="1"/>
</dbReference>
<evidence type="ECO:0000256" key="4">
    <source>
        <dbReference type="ARBA" id="ARBA00022664"/>
    </source>
</evidence>
<keyword evidence="11" id="KW-0496">Mitochondrion</keyword>
<keyword evidence="6" id="KW-0479">Metal-binding</keyword>
<keyword evidence="8" id="KW-0269">Exonuclease</keyword>
<organism evidence="16 17">
    <name type="scientific">Clunio marinus</name>
    <dbReference type="NCBI Taxonomy" id="568069"/>
    <lineage>
        <taxon>Eukaryota</taxon>
        <taxon>Metazoa</taxon>
        <taxon>Ecdysozoa</taxon>
        <taxon>Arthropoda</taxon>
        <taxon>Hexapoda</taxon>
        <taxon>Insecta</taxon>
        <taxon>Pterygota</taxon>
        <taxon>Neoptera</taxon>
        <taxon>Endopterygota</taxon>
        <taxon>Diptera</taxon>
        <taxon>Nematocera</taxon>
        <taxon>Chironomoidea</taxon>
        <taxon>Chironomidae</taxon>
        <taxon>Clunio</taxon>
    </lineage>
</organism>
<dbReference type="Pfam" id="PF21171">
    <property type="entry name" value="PDE12-like_N"/>
    <property type="match status" value="1"/>
</dbReference>
<dbReference type="FunFam" id="3.60.10.10:FF:000018">
    <property type="entry name" value="2',5'-phosphodiesterase 12"/>
    <property type="match status" value="1"/>
</dbReference>
<dbReference type="InterPro" id="IPR005135">
    <property type="entry name" value="Endo/exonuclease/phosphatase"/>
</dbReference>
<evidence type="ECO:0000256" key="11">
    <source>
        <dbReference type="ARBA" id="ARBA00023128"/>
    </source>
</evidence>
<keyword evidence="7" id="KW-0378">Hydrolase</keyword>
<dbReference type="GO" id="GO:0004535">
    <property type="term" value="F:poly(A)-specific ribonuclease activity"/>
    <property type="evidence" value="ECO:0007669"/>
    <property type="project" value="UniProtKB-ARBA"/>
</dbReference>
<accession>A0A1J1HMZ7</accession>
<evidence type="ECO:0000256" key="2">
    <source>
        <dbReference type="ARBA" id="ARBA00004305"/>
    </source>
</evidence>
<dbReference type="GO" id="GO:0006397">
    <property type="term" value="P:mRNA processing"/>
    <property type="evidence" value="ECO:0007669"/>
    <property type="project" value="UniProtKB-KW"/>
</dbReference>
<feature type="domain" description="2',5'-phosphodiesterase 12-like N-terminal" evidence="15">
    <location>
        <begin position="159"/>
        <end position="241"/>
    </location>
</feature>
<comment type="cofactor">
    <cofactor evidence="1">
        <name>Mg(2+)</name>
        <dbReference type="ChEBI" id="CHEBI:18420"/>
    </cofactor>
</comment>
<keyword evidence="3" id="KW-0597">Phosphoprotein</keyword>
<evidence type="ECO:0000256" key="9">
    <source>
        <dbReference type="ARBA" id="ARBA00022842"/>
    </source>
</evidence>
<keyword evidence="4" id="KW-0507">mRNA processing</keyword>
<dbReference type="SUPFAM" id="SSF56219">
    <property type="entry name" value="DNase I-like"/>
    <property type="match status" value="1"/>
</dbReference>
<dbReference type="AlphaFoldDB" id="A0A1J1HMZ7"/>
<evidence type="ECO:0000256" key="13">
    <source>
        <dbReference type="ARBA" id="ARBA00083541"/>
    </source>
</evidence>
<evidence type="ECO:0000256" key="1">
    <source>
        <dbReference type="ARBA" id="ARBA00001946"/>
    </source>
</evidence>
<name>A0A1J1HMZ7_9DIPT</name>
<dbReference type="EMBL" id="CVRI01000004">
    <property type="protein sequence ID" value="CRK87609.1"/>
    <property type="molecule type" value="Genomic_DNA"/>
</dbReference>
<protein>
    <recommendedName>
        <fullName evidence="12">2',5'-phosphodiesterase 12</fullName>
    </recommendedName>
    <alternativeName>
        <fullName evidence="13">Mitochondrial deadenylase</fullName>
    </alternativeName>
</protein>
<dbReference type="PANTHER" id="PTHR12121">
    <property type="entry name" value="CARBON CATABOLITE REPRESSOR PROTEIN 4"/>
    <property type="match status" value="1"/>
</dbReference>
<feature type="non-terminal residue" evidence="16">
    <location>
        <position position="1"/>
    </location>
</feature>
<dbReference type="Pfam" id="PF03372">
    <property type="entry name" value="Exo_endo_phos"/>
    <property type="match status" value="1"/>
</dbReference>
<dbReference type="OrthoDB" id="412787at2759"/>
<sequence>IRKHLFIPWRKYKNQLNYRLINFDNKNKSLTMNEVYFKHLVEEQKIAISFRFVQTINSFKIDRIFNFVRDLTENIDVSLNRIKNNVEREVTKKISKKKKKSKDGSEGSNAENFTISAEFCDSNGTITNKSFQDLLGDFENSEFQLKLHQIPFTVKFNWPWINTITLPTSILAGFYVYPSKLEIDFADRHATEFIWYRGELPANERENEIEWEEIGKGFTFLVRPEDIGYRLKVSATPKSIDSLKIGPTVEAIGKNEVQAGPGYCPFEARHLFTVERLSGKSIRVASYNLLADYYADSEDGRTKLFSYCPGYAITIDYRKQLLLKEIVGYNADIFCMQEVDFKIFDGDMIPLLLEQNMTGVHNKKGTTPEGVATFYRQDRFELIENYVFNIGETVKSHSACQELFGKLQYNEKLVERLTDLGTTLQVLVLRSKEFPEKFFTVANTHLYFHPDADHIRLLQIGFSMKIVEDIVERLKEKSSDVSLIFCGDFNSVPECGIYKLMTQKSVPENFIDWKSNQEQEVKNVSLSQPFQMKSACGTPTFTNYTIGFQACLDYIFYQTDKFHVTKVVEMPDEEELKSHIAIPSVVFPSDHIAIIADLEMT</sequence>
<evidence type="ECO:0000256" key="5">
    <source>
        <dbReference type="ARBA" id="ARBA00022722"/>
    </source>
</evidence>
<dbReference type="GO" id="GO:0005759">
    <property type="term" value="C:mitochondrial matrix"/>
    <property type="evidence" value="ECO:0007669"/>
    <property type="project" value="UniProtKB-SubCell"/>
</dbReference>
<dbReference type="STRING" id="568069.A0A1J1HMZ7"/>
<keyword evidence="9" id="KW-0460">Magnesium</keyword>
<evidence type="ECO:0000256" key="10">
    <source>
        <dbReference type="ARBA" id="ARBA00022946"/>
    </source>
</evidence>
<evidence type="ECO:0000256" key="7">
    <source>
        <dbReference type="ARBA" id="ARBA00022801"/>
    </source>
</evidence>
<evidence type="ECO:0000256" key="8">
    <source>
        <dbReference type="ARBA" id="ARBA00022839"/>
    </source>
</evidence>
<dbReference type="PANTHER" id="PTHR12121:SF37">
    <property type="entry name" value="2',5'-PHOSPHODIESTERASE 12"/>
    <property type="match status" value="1"/>
</dbReference>
<evidence type="ECO:0000259" key="15">
    <source>
        <dbReference type="Pfam" id="PF21171"/>
    </source>
</evidence>
<evidence type="ECO:0000259" key="14">
    <source>
        <dbReference type="Pfam" id="PF03372"/>
    </source>
</evidence>
<evidence type="ECO:0000313" key="16">
    <source>
        <dbReference type="EMBL" id="CRK87609.1"/>
    </source>
</evidence>